<keyword evidence="9 14" id="KW-0560">Oxidoreductase</keyword>
<dbReference type="PRINTS" id="PR00385">
    <property type="entry name" value="P450"/>
</dbReference>
<accession>A0A0C9TF91</accession>
<evidence type="ECO:0000256" key="1">
    <source>
        <dbReference type="ARBA" id="ARBA00001971"/>
    </source>
</evidence>
<reference evidence="16" key="2">
    <citation type="submission" date="2015-01" db="EMBL/GenBank/DDBJ databases">
        <title>Evolutionary Origins and Diversification of the Mycorrhizal Mutualists.</title>
        <authorList>
            <consortium name="DOE Joint Genome Institute"/>
            <consortium name="Mycorrhizal Genomics Consortium"/>
            <person name="Kohler A."/>
            <person name="Kuo A."/>
            <person name="Nagy L.G."/>
            <person name="Floudas D."/>
            <person name="Copeland A."/>
            <person name="Barry K.W."/>
            <person name="Cichocki N."/>
            <person name="Veneault-Fourrey C."/>
            <person name="LaButti K."/>
            <person name="Lindquist E.A."/>
            <person name="Lipzen A."/>
            <person name="Lundell T."/>
            <person name="Morin E."/>
            <person name="Murat C."/>
            <person name="Riley R."/>
            <person name="Ohm R."/>
            <person name="Sun H."/>
            <person name="Tunlid A."/>
            <person name="Henrissat B."/>
            <person name="Grigoriev I.V."/>
            <person name="Hibbett D.S."/>
            <person name="Martin F."/>
        </authorList>
    </citation>
    <scope>NUCLEOTIDE SEQUENCE [LARGE SCALE GENOMIC DNA]</scope>
    <source>
        <strain evidence="16">ATCC 200175</strain>
    </source>
</reference>
<dbReference type="EMBL" id="KN819344">
    <property type="protein sequence ID" value="KIJ14260.1"/>
    <property type="molecule type" value="Genomic_DNA"/>
</dbReference>
<dbReference type="AlphaFoldDB" id="A0A0C9TF91"/>
<evidence type="ECO:0000313" key="16">
    <source>
        <dbReference type="Proteomes" id="UP000053647"/>
    </source>
</evidence>
<sequence length="534" mass="60827">MIYGVVILFLVIFVPLAWRRSRRQSLKDIQGPPCPSLSLLGHEKIILAAEQVGDLEFQWVREYGPTWRTKQCYGVDALWTADPRTLQYVFHTSSYGFSKAVIPTETIKLFAGQSILSASAHDHQRHRKVMNPAFTVAQLRTFLPVFRRLASKLSQKWKDHLQVDSSSHILNVHPTLAHMTLDILGEVAFDHQFGALDGKEHELTKSFHNLFTDSMLHPPSWDILFKATWNYIPSFCFYFLKYLPTKEYKRFSDYLRTAFRTAKGLVNEKTSDSNEGGKDILSILIQSNLKEDGRYRLSEEEIFSQIALLLVAGHDTTACTMAWLLYEVSRHPEDQQRIRDEIRVARARAKARGDDDLIPSDYDTLAFTNAVIKESLRLHPIVPYLVRKADREDVLPLSIPITTKSGEVIKEIPIAKGQHVIASICAYNRLKSVWGEDADTWNPMRFLDGSGERMNVGVFANLMTFSAGNRACIGWRFAILEMQAVLTELVETFSFELPPAGMEYLRVNAGVMLPMIKDKMEEGVQMRLKISLVA</sequence>
<dbReference type="OrthoDB" id="1470350at2759"/>
<dbReference type="InterPro" id="IPR050121">
    <property type="entry name" value="Cytochrome_P450_monoxygenase"/>
</dbReference>
<keyword evidence="6" id="KW-0812">Transmembrane</keyword>
<comment type="cofactor">
    <cofactor evidence="1 13">
        <name>heme</name>
        <dbReference type="ChEBI" id="CHEBI:30413"/>
    </cofactor>
</comment>
<keyword evidence="11 14" id="KW-0503">Monooxygenase</keyword>
<evidence type="ECO:0000256" key="10">
    <source>
        <dbReference type="ARBA" id="ARBA00023004"/>
    </source>
</evidence>
<evidence type="ECO:0000256" key="11">
    <source>
        <dbReference type="ARBA" id="ARBA00023033"/>
    </source>
</evidence>
<evidence type="ECO:0000256" key="5">
    <source>
        <dbReference type="ARBA" id="ARBA00022617"/>
    </source>
</evidence>
<keyword evidence="16" id="KW-1185">Reference proteome</keyword>
<protein>
    <recommendedName>
        <fullName evidence="17">Cytochrome P450</fullName>
    </recommendedName>
</protein>
<dbReference type="PRINTS" id="PR00463">
    <property type="entry name" value="EP450I"/>
</dbReference>
<evidence type="ECO:0000313" key="15">
    <source>
        <dbReference type="EMBL" id="KIJ14260.1"/>
    </source>
</evidence>
<proteinExistence type="inferred from homology"/>
<dbReference type="Pfam" id="PF00067">
    <property type="entry name" value="p450"/>
    <property type="match status" value="1"/>
</dbReference>
<dbReference type="Proteomes" id="UP000053647">
    <property type="component" value="Unassembled WGS sequence"/>
</dbReference>
<gene>
    <name evidence="15" type="ORF">PAXINDRAFT_116334</name>
</gene>
<keyword evidence="12" id="KW-0472">Membrane</keyword>
<feature type="binding site" description="axial binding residue" evidence="13">
    <location>
        <position position="472"/>
    </location>
    <ligand>
        <name>heme</name>
        <dbReference type="ChEBI" id="CHEBI:30413"/>
    </ligand>
    <ligandPart>
        <name>Fe</name>
        <dbReference type="ChEBI" id="CHEBI:18248"/>
    </ligandPart>
</feature>
<dbReference type="GO" id="GO:0005506">
    <property type="term" value="F:iron ion binding"/>
    <property type="evidence" value="ECO:0007669"/>
    <property type="project" value="InterPro"/>
</dbReference>
<dbReference type="InterPro" id="IPR036396">
    <property type="entry name" value="Cyt_P450_sf"/>
</dbReference>
<organism evidence="15 16">
    <name type="scientific">Paxillus involutus ATCC 200175</name>
    <dbReference type="NCBI Taxonomy" id="664439"/>
    <lineage>
        <taxon>Eukaryota</taxon>
        <taxon>Fungi</taxon>
        <taxon>Dikarya</taxon>
        <taxon>Basidiomycota</taxon>
        <taxon>Agaricomycotina</taxon>
        <taxon>Agaricomycetes</taxon>
        <taxon>Agaricomycetidae</taxon>
        <taxon>Boletales</taxon>
        <taxon>Paxilineae</taxon>
        <taxon>Paxillaceae</taxon>
        <taxon>Paxillus</taxon>
    </lineage>
</organism>
<reference evidence="15 16" key="1">
    <citation type="submission" date="2014-06" db="EMBL/GenBank/DDBJ databases">
        <authorList>
            <consortium name="DOE Joint Genome Institute"/>
            <person name="Kuo A."/>
            <person name="Kohler A."/>
            <person name="Nagy L.G."/>
            <person name="Floudas D."/>
            <person name="Copeland A."/>
            <person name="Barry K.W."/>
            <person name="Cichocki N."/>
            <person name="Veneault-Fourrey C."/>
            <person name="LaButti K."/>
            <person name="Lindquist E.A."/>
            <person name="Lipzen A."/>
            <person name="Lundell T."/>
            <person name="Morin E."/>
            <person name="Murat C."/>
            <person name="Sun H."/>
            <person name="Tunlid A."/>
            <person name="Henrissat B."/>
            <person name="Grigoriev I.V."/>
            <person name="Hibbett D.S."/>
            <person name="Martin F."/>
            <person name="Nordberg H.P."/>
            <person name="Cantor M.N."/>
            <person name="Hua S.X."/>
        </authorList>
    </citation>
    <scope>NUCLEOTIDE SEQUENCE [LARGE SCALE GENOMIC DNA]</scope>
    <source>
        <strain evidence="15 16">ATCC 200175</strain>
    </source>
</reference>
<dbReference type="GO" id="GO:0016705">
    <property type="term" value="F:oxidoreductase activity, acting on paired donors, with incorporation or reduction of molecular oxygen"/>
    <property type="evidence" value="ECO:0007669"/>
    <property type="project" value="InterPro"/>
</dbReference>
<dbReference type="InterPro" id="IPR017972">
    <property type="entry name" value="Cyt_P450_CS"/>
</dbReference>
<evidence type="ECO:0000256" key="6">
    <source>
        <dbReference type="ARBA" id="ARBA00022692"/>
    </source>
</evidence>
<dbReference type="GO" id="GO:0016020">
    <property type="term" value="C:membrane"/>
    <property type="evidence" value="ECO:0007669"/>
    <property type="project" value="UniProtKB-SubCell"/>
</dbReference>
<dbReference type="InterPro" id="IPR002401">
    <property type="entry name" value="Cyt_P450_E_grp-I"/>
</dbReference>
<comment type="subcellular location">
    <subcellularLocation>
        <location evidence="2">Membrane</location>
    </subcellularLocation>
</comment>
<dbReference type="GO" id="GO:0004497">
    <property type="term" value="F:monooxygenase activity"/>
    <property type="evidence" value="ECO:0007669"/>
    <property type="project" value="UniProtKB-KW"/>
</dbReference>
<evidence type="ECO:0000256" key="7">
    <source>
        <dbReference type="ARBA" id="ARBA00022723"/>
    </source>
</evidence>
<comment type="similarity">
    <text evidence="4 14">Belongs to the cytochrome P450 family.</text>
</comment>
<evidence type="ECO:0000256" key="12">
    <source>
        <dbReference type="ARBA" id="ARBA00023136"/>
    </source>
</evidence>
<keyword evidence="5 13" id="KW-0349">Heme</keyword>
<evidence type="ECO:0000256" key="3">
    <source>
        <dbReference type="ARBA" id="ARBA00004721"/>
    </source>
</evidence>
<evidence type="ECO:0000256" key="8">
    <source>
        <dbReference type="ARBA" id="ARBA00022989"/>
    </source>
</evidence>
<evidence type="ECO:0008006" key="17">
    <source>
        <dbReference type="Google" id="ProtNLM"/>
    </source>
</evidence>
<evidence type="ECO:0000256" key="2">
    <source>
        <dbReference type="ARBA" id="ARBA00004370"/>
    </source>
</evidence>
<dbReference type="PANTHER" id="PTHR24305:SF166">
    <property type="entry name" value="CYTOCHROME P450 12A4, MITOCHONDRIAL-RELATED"/>
    <property type="match status" value="1"/>
</dbReference>
<evidence type="ECO:0000256" key="13">
    <source>
        <dbReference type="PIRSR" id="PIRSR602401-1"/>
    </source>
</evidence>
<dbReference type="GO" id="GO:0020037">
    <property type="term" value="F:heme binding"/>
    <property type="evidence" value="ECO:0007669"/>
    <property type="project" value="InterPro"/>
</dbReference>
<keyword evidence="7 13" id="KW-0479">Metal-binding</keyword>
<dbReference type="Gene3D" id="1.10.630.10">
    <property type="entry name" value="Cytochrome P450"/>
    <property type="match status" value="1"/>
</dbReference>
<evidence type="ECO:0000256" key="9">
    <source>
        <dbReference type="ARBA" id="ARBA00023002"/>
    </source>
</evidence>
<dbReference type="HOGENOM" id="CLU_001570_5_11_1"/>
<keyword evidence="10 13" id="KW-0408">Iron</keyword>
<name>A0A0C9TF91_PAXIN</name>
<evidence type="ECO:0000256" key="4">
    <source>
        <dbReference type="ARBA" id="ARBA00010617"/>
    </source>
</evidence>
<dbReference type="PROSITE" id="PS00086">
    <property type="entry name" value="CYTOCHROME_P450"/>
    <property type="match status" value="1"/>
</dbReference>
<dbReference type="InterPro" id="IPR001128">
    <property type="entry name" value="Cyt_P450"/>
</dbReference>
<keyword evidence="8" id="KW-1133">Transmembrane helix</keyword>
<comment type="pathway">
    <text evidence="3">Secondary metabolite biosynthesis; terpenoid biosynthesis.</text>
</comment>
<dbReference type="SUPFAM" id="SSF48264">
    <property type="entry name" value="Cytochrome P450"/>
    <property type="match status" value="1"/>
</dbReference>
<dbReference type="PANTHER" id="PTHR24305">
    <property type="entry name" value="CYTOCHROME P450"/>
    <property type="match status" value="1"/>
</dbReference>
<evidence type="ECO:0000256" key="14">
    <source>
        <dbReference type="RuleBase" id="RU000461"/>
    </source>
</evidence>